<proteinExistence type="predicted"/>
<sequence length="175" mass="20259">MSSMPYSDDLPLYIKIDAWLLSPRQTRKFFSPSNNHLSKRRCESCRKERSKKGKLFICSRCKAYCYCSKECQRAAWPHHKDFCMKRPAIPSQPCPLAEFATRRHNILIPLAGELLCVEKDRENVRHLFVSLDFTVEGEGPDARWRLLDVDQRPMHQIPAGCKKLVEDGLANPALR</sequence>
<dbReference type="GO" id="GO:0005634">
    <property type="term" value="C:nucleus"/>
    <property type="evidence" value="ECO:0007669"/>
    <property type="project" value="TreeGrafter"/>
</dbReference>
<evidence type="ECO:0000259" key="5">
    <source>
        <dbReference type="PROSITE" id="PS50865"/>
    </source>
</evidence>
<evidence type="ECO:0000256" key="1">
    <source>
        <dbReference type="ARBA" id="ARBA00022723"/>
    </source>
</evidence>
<dbReference type="GO" id="GO:0008270">
    <property type="term" value="F:zinc ion binding"/>
    <property type="evidence" value="ECO:0007669"/>
    <property type="project" value="UniProtKB-KW"/>
</dbReference>
<dbReference type="Proteomes" id="UP000703269">
    <property type="component" value="Unassembled WGS sequence"/>
</dbReference>
<dbReference type="PANTHER" id="PTHR10237:SF15">
    <property type="entry name" value="LD37257P"/>
    <property type="match status" value="1"/>
</dbReference>
<keyword evidence="2 4" id="KW-0863">Zinc-finger</keyword>
<dbReference type="PROSITE" id="PS50865">
    <property type="entry name" value="ZF_MYND_2"/>
    <property type="match status" value="1"/>
</dbReference>
<evidence type="ECO:0000313" key="6">
    <source>
        <dbReference type="EMBL" id="GJE99537.1"/>
    </source>
</evidence>
<reference evidence="6 7" key="1">
    <citation type="submission" date="2021-08" db="EMBL/GenBank/DDBJ databases">
        <title>Draft Genome Sequence of Phanerochaete sordida strain YK-624.</title>
        <authorList>
            <person name="Mori T."/>
            <person name="Dohra H."/>
            <person name="Suzuki T."/>
            <person name="Kawagishi H."/>
            <person name="Hirai H."/>
        </authorList>
    </citation>
    <scope>NUCLEOTIDE SEQUENCE [LARGE SCALE GENOMIC DNA]</scope>
    <source>
        <strain evidence="6 7">YK-624</strain>
    </source>
</reference>
<dbReference type="InterPro" id="IPR002893">
    <property type="entry name" value="Znf_MYND"/>
</dbReference>
<name>A0A9P3LMN4_9APHY</name>
<accession>A0A9P3LMN4</accession>
<dbReference type="EMBL" id="BPQB01000112">
    <property type="protein sequence ID" value="GJE99537.1"/>
    <property type="molecule type" value="Genomic_DNA"/>
</dbReference>
<dbReference type="OrthoDB" id="341421at2759"/>
<dbReference type="GO" id="GO:0000981">
    <property type="term" value="F:DNA-binding transcription factor activity, RNA polymerase II-specific"/>
    <property type="evidence" value="ECO:0007669"/>
    <property type="project" value="TreeGrafter"/>
</dbReference>
<keyword evidence="3" id="KW-0862">Zinc</keyword>
<gene>
    <name evidence="6" type="ORF">PsYK624_158040</name>
</gene>
<dbReference type="AlphaFoldDB" id="A0A9P3LMN4"/>
<dbReference type="Pfam" id="PF01753">
    <property type="entry name" value="zf-MYND"/>
    <property type="match status" value="1"/>
</dbReference>
<dbReference type="Gene3D" id="6.10.140.2220">
    <property type="match status" value="1"/>
</dbReference>
<organism evidence="6 7">
    <name type="scientific">Phanerochaete sordida</name>
    <dbReference type="NCBI Taxonomy" id="48140"/>
    <lineage>
        <taxon>Eukaryota</taxon>
        <taxon>Fungi</taxon>
        <taxon>Dikarya</taxon>
        <taxon>Basidiomycota</taxon>
        <taxon>Agaricomycotina</taxon>
        <taxon>Agaricomycetes</taxon>
        <taxon>Polyporales</taxon>
        <taxon>Phanerochaetaceae</taxon>
        <taxon>Phanerochaete</taxon>
    </lineage>
</organism>
<evidence type="ECO:0000256" key="2">
    <source>
        <dbReference type="ARBA" id="ARBA00022771"/>
    </source>
</evidence>
<protein>
    <submittedName>
        <fullName evidence="6">Zinc finger MYND domain-containing protein</fullName>
    </submittedName>
</protein>
<evidence type="ECO:0000313" key="7">
    <source>
        <dbReference type="Proteomes" id="UP000703269"/>
    </source>
</evidence>
<evidence type="ECO:0000256" key="4">
    <source>
        <dbReference type="PROSITE-ProRule" id="PRU00134"/>
    </source>
</evidence>
<dbReference type="PROSITE" id="PS01360">
    <property type="entry name" value="ZF_MYND_1"/>
    <property type="match status" value="1"/>
</dbReference>
<dbReference type="PANTHER" id="PTHR10237">
    <property type="entry name" value="DEFORMED EPIDERMAL AUTOREGULATORY FACTOR 1 HOMOLOG SUPPRESSIN"/>
    <property type="match status" value="1"/>
</dbReference>
<evidence type="ECO:0000256" key="3">
    <source>
        <dbReference type="ARBA" id="ARBA00022833"/>
    </source>
</evidence>
<keyword evidence="1" id="KW-0479">Metal-binding</keyword>
<dbReference type="SUPFAM" id="SSF144232">
    <property type="entry name" value="HIT/MYND zinc finger-like"/>
    <property type="match status" value="1"/>
</dbReference>
<keyword evidence="7" id="KW-1185">Reference proteome</keyword>
<comment type="caution">
    <text evidence="6">The sequence shown here is derived from an EMBL/GenBank/DDBJ whole genome shotgun (WGS) entry which is preliminary data.</text>
</comment>
<feature type="domain" description="MYND-type" evidence="5">
    <location>
        <begin position="42"/>
        <end position="83"/>
    </location>
</feature>
<dbReference type="InterPro" id="IPR024119">
    <property type="entry name" value="TF_DEAF-1"/>
</dbReference>